<evidence type="ECO:0000259" key="5">
    <source>
        <dbReference type="PROSITE" id="PS51173"/>
    </source>
</evidence>
<feature type="non-terminal residue" evidence="7">
    <location>
        <position position="1"/>
    </location>
</feature>
<evidence type="ECO:0000313" key="8">
    <source>
        <dbReference type="Proteomes" id="UP001596220"/>
    </source>
</evidence>
<evidence type="ECO:0000256" key="2">
    <source>
        <dbReference type="ARBA" id="ARBA00023277"/>
    </source>
</evidence>
<dbReference type="SMART" id="SM00637">
    <property type="entry name" value="CBD_II"/>
    <property type="match status" value="1"/>
</dbReference>
<comment type="caution">
    <text evidence="7">The sequence shown here is derived from an EMBL/GenBank/DDBJ whole genome shotgun (WGS) entry which is preliminary data.</text>
</comment>
<dbReference type="InterPro" id="IPR008965">
    <property type="entry name" value="CBM2/CBM3_carb-bd_dom_sf"/>
</dbReference>
<name>A0ABW1PIR0_9PSEU</name>
<gene>
    <name evidence="7" type="ORF">ACFP3R_37015</name>
</gene>
<dbReference type="Pfam" id="PF00553">
    <property type="entry name" value="CBM_2"/>
    <property type="match status" value="1"/>
</dbReference>
<protein>
    <submittedName>
        <fullName evidence="7">Cellulose binding domain-containing protein</fullName>
    </submittedName>
</protein>
<feature type="compositionally biased region" description="Low complexity" evidence="4">
    <location>
        <begin position="33"/>
        <end position="47"/>
    </location>
</feature>
<dbReference type="InterPro" id="IPR001919">
    <property type="entry name" value="CBD2"/>
</dbReference>
<dbReference type="InterPro" id="IPR001000">
    <property type="entry name" value="GH10_dom"/>
</dbReference>
<dbReference type="EMBL" id="JBHSQO010000082">
    <property type="protein sequence ID" value="MFC6094895.1"/>
    <property type="molecule type" value="Genomic_DNA"/>
</dbReference>
<keyword evidence="3" id="KW-0624">Polysaccharide degradation</keyword>
<sequence length="149" mass="14708">DSDSWRASGTPLLFDSSGNKKAAYNSVLSALNGGVDPTDPTTTTTTTSGGGTPGGCTASASLNSWNGGFVATIRVTAGSSAITGWTVTTALPSGASVTNSWNATRSGTTGNVQWRNVSFNGNLGAGQATEFGFQGTGSATGLTPTCTAS</sequence>
<dbReference type="InterPro" id="IPR012291">
    <property type="entry name" value="CBM2_carb-bd_dom_sf"/>
</dbReference>
<accession>A0ABW1PIR0</accession>
<evidence type="ECO:0000256" key="4">
    <source>
        <dbReference type="SAM" id="MobiDB-lite"/>
    </source>
</evidence>
<proteinExistence type="predicted"/>
<keyword evidence="1" id="KW-0378">Hydrolase</keyword>
<reference evidence="8" key="1">
    <citation type="journal article" date="2019" name="Int. J. Syst. Evol. Microbiol.">
        <title>The Global Catalogue of Microorganisms (GCM) 10K type strain sequencing project: providing services to taxonomists for standard genome sequencing and annotation.</title>
        <authorList>
            <consortium name="The Broad Institute Genomics Platform"/>
            <consortium name="The Broad Institute Genome Sequencing Center for Infectious Disease"/>
            <person name="Wu L."/>
            <person name="Ma J."/>
        </authorList>
    </citation>
    <scope>NUCLEOTIDE SEQUENCE [LARGE SCALE GENOMIC DNA]</scope>
    <source>
        <strain evidence="8">CGMCC 4.7246</strain>
    </source>
</reference>
<evidence type="ECO:0000256" key="1">
    <source>
        <dbReference type="ARBA" id="ARBA00022801"/>
    </source>
</evidence>
<dbReference type="Proteomes" id="UP001596220">
    <property type="component" value="Unassembled WGS sequence"/>
</dbReference>
<feature type="domain" description="CBM2" evidence="5">
    <location>
        <begin position="49"/>
        <end position="149"/>
    </location>
</feature>
<evidence type="ECO:0000259" key="6">
    <source>
        <dbReference type="PROSITE" id="PS51760"/>
    </source>
</evidence>
<evidence type="ECO:0000256" key="3">
    <source>
        <dbReference type="ARBA" id="ARBA00023326"/>
    </source>
</evidence>
<evidence type="ECO:0000313" key="7">
    <source>
        <dbReference type="EMBL" id="MFC6094895.1"/>
    </source>
</evidence>
<keyword evidence="2" id="KW-0119">Carbohydrate metabolism</keyword>
<feature type="region of interest" description="Disordered" evidence="4">
    <location>
        <begin position="32"/>
        <end position="53"/>
    </location>
</feature>
<dbReference type="SUPFAM" id="SSF49384">
    <property type="entry name" value="Carbohydrate-binding domain"/>
    <property type="match status" value="1"/>
</dbReference>
<dbReference type="PROSITE" id="PS51760">
    <property type="entry name" value="GH10_2"/>
    <property type="match status" value="1"/>
</dbReference>
<feature type="domain" description="GH10" evidence="6">
    <location>
        <begin position="1"/>
        <end position="30"/>
    </location>
</feature>
<dbReference type="RefSeq" id="WP_380643607.1">
    <property type="nucleotide sequence ID" value="NZ_JBHSQO010000082.1"/>
</dbReference>
<dbReference type="PROSITE" id="PS51173">
    <property type="entry name" value="CBM2"/>
    <property type="match status" value="1"/>
</dbReference>
<organism evidence="7 8">
    <name type="scientific">Saccharothrix lopnurensis</name>
    <dbReference type="NCBI Taxonomy" id="1670621"/>
    <lineage>
        <taxon>Bacteria</taxon>
        <taxon>Bacillati</taxon>
        <taxon>Actinomycetota</taxon>
        <taxon>Actinomycetes</taxon>
        <taxon>Pseudonocardiales</taxon>
        <taxon>Pseudonocardiaceae</taxon>
        <taxon>Saccharothrix</taxon>
    </lineage>
</organism>
<dbReference type="Gene3D" id="2.60.40.290">
    <property type="match status" value="1"/>
</dbReference>
<keyword evidence="8" id="KW-1185">Reference proteome</keyword>